<organism evidence="3 4">
    <name type="scientific">Ferrithrix thermotolerans DSM 19514</name>
    <dbReference type="NCBI Taxonomy" id="1121881"/>
    <lineage>
        <taxon>Bacteria</taxon>
        <taxon>Bacillati</taxon>
        <taxon>Actinomycetota</taxon>
        <taxon>Acidimicrobiia</taxon>
        <taxon>Acidimicrobiales</taxon>
        <taxon>Acidimicrobiaceae</taxon>
        <taxon>Ferrithrix</taxon>
    </lineage>
</organism>
<evidence type="ECO:0000313" key="3">
    <source>
        <dbReference type="EMBL" id="SHE39409.1"/>
    </source>
</evidence>
<feature type="region of interest" description="Disordered" evidence="1">
    <location>
        <begin position="1"/>
        <end position="34"/>
    </location>
</feature>
<dbReference type="Proteomes" id="UP000184295">
    <property type="component" value="Unassembled WGS sequence"/>
</dbReference>
<feature type="compositionally biased region" description="Basic and acidic residues" evidence="1">
    <location>
        <begin position="1"/>
        <end position="14"/>
    </location>
</feature>
<reference evidence="4" key="1">
    <citation type="submission" date="2016-11" db="EMBL/GenBank/DDBJ databases">
        <authorList>
            <person name="Varghese N."/>
            <person name="Submissions S."/>
        </authorList>
    </citation>
    <scope>NUCLEOTIDE SEQUENCE [LARGE SCALE GENOMIC DNA]</scope>
    <source>
        <strain evidence="4">DSM 19514</strain>
    </source>
</reference>
<keyword evidence="2" id="KW-1133">Transmembrane helix</keyword>
<evidence type="ECO:0000313" key="4">
    <source>
        <dbReference type="Proteomes" id="UP000184295"/>
    </source>
</evidence>
<dbReference type="RefSeq" id="WP_072788417.1">
    <property type="nucleotide sequence ID" value="NZ_FQUL01000004.1"/>
</dbReference>
<proteinExistence type="predicted"/>
<name>A0A1M4T4J2_9ACTN</name>
<dbReference type="EMBL" id="FQUL01000004">
    <property type="protein sequence ID" value="SHE39409.1"/>
    <property type="molecule type" value="Genomic_DNA"/>
</dbReference>
<evidence type="ECO:0000256" key="1">
    <source>
        <dbReference type="SAM" id="MobiDB-lite"/>
    </source>
</evidence>
<keyword evidence="4" id="KW-1185">Reference proteome</keyword>
<gene>
    <name evidence="3" type="ORF">SAMN02745225_00496</name>
</gene>
<feature type="compositionally biased region" description="Low complexity" evidence="1">
    <location>
        <begin position="88"/>
        <end position="109"/>
    </location>
</feature>
<protein>
    <submittedName>
        <fullName evidence="3">Uncharacterized protein</fullName>
    </submittedName>
</protein>
<dbReference type="AlphaFoldDB" id="A0A1M4T4J2"/>
<keyword evidence="2" id="KW-0472">Membrane</keyword>
<keyword evidence="2" id="KW-0812">Transmembrane</keyword>
<feature type="transmembrane region" description="Helical" evidence="2">
    <location>
        <begin position="36"/>
        <end position="57"/>
    </location>
</feature>
<dbReference type="STRING" id="1121881.SAMN02745225_00496"/>
<evidence type="ECO:0000256" key="2">
    <source>
        <dbReference type="SAM" id="Phobius"/>
    </source>
</evidence>
<accession>A0A1M4T4J2</accession>
<feature type="region of interest" description="Disordered" evidence="1">
    <location>
        <begin position="67"/>
        <end position="132"/>
    </location>
</feature>
<sequence>MSITESEVKERDDQVGGGEETSSPPKKKGYAPERSARTVVVVLTVLAISVATSLFIYKGGLTSQAPVKIPQSLPTFPKTSGHRVIDANSGVSVSNRSSGSVNRSSRTTTPTVQKNPFTPLVNTSSSPSAPQG</sequence>
<feature type="compositionally biased region" description="Polar residues" evidence="1">
    <location>
        <begin position="110"/>
        <end position="132"/>
    </location>
</feature>